<dbReference type="GO" id="GO:0000776">
    <property type="term" value="C:kinetochore"/>
    <property type="evidence" value="ECO:0007669"/>
    <property type="project" value="TreeGrafter"/>
</dbReference>
<dbReference type="PANTHER" id="PTHR21567:SF9">
    <property type="entry name" value="CLIP-ASSOCIATING PROTEIN"/>
    <property type="match status" value="1"/>
</dbReference>
<evidence type="ECO:0000256" key="2">
    <source>
        <dbReference type="ARBA" id="ARBA00022490"/>
    </source>
</evidence>
<dbReference type="InterPro" id="IPR034085">
    <property type="entry name" value="TOG"/>
</dbReference>
<dbReference type="Pfam" id="PF12348">
    <property type="entry name" value="CLASP_N"/>
    <property type="match status" value="2"/>
</dbReference>
<dbReference type="GO" id="GO:0005815">
    <property type="term" value="C:microtubule organizing center"/>
    <property type="evidence" value="ECO:0007669"/>
    <property type="project" value="TreeGrafter"/>
</dbReference>
<dbReference type="SMART" id="SM01349">
    <property type="entry name" value="TOG"/>
    <property type="match status" value="3"/>
</dbReference>
<evidence type="ECO:0000256" key="5">
    <source>
        <dbReference type="PROSITE-ProRule" id="PRU00103"/>
    </source>
</evidence>
<dbReference type="GO" id="GO:0005881">
    <property type="term" value="C:cytoplasmic microtubule"/>
    <property type="evidence" value="ECO:0007669"/>
    <property type="project" value="TreeGrafter"/>
</dbReference>
<evidence type="ECO:0000256" key="1">
    <source>
        <dbReference type="ARBA" id="ARBA00004245"/>
    </source>
</evidence>
<dbReference type="GO" id="GO:0005876">
    <property type="term" value="C:spindle microtubule"/>
    <property type="evidence" value="ECO:0007669"/>
    <property type="project" value="TreeGrafter"/>
</dbReference>
<dbReference type="Proteomes" id="UP000625711">
    <property type="component" value="Unassembled WGS sequence"/>
</dbReference>
<dbReference type="GO" id="GO:0045180">
    <property type="term" value="C:basal cortex"/>
    <property type="evidence" value="ECO:0007669"/>
    <property type="project" value="TreeGrafter"/>
</dbReference>
<feature type="domain" description="TOG" evidence="7">
    <location>
        <begin position="315"/>
        <end position="544"/>
    </location>
</feature>
<feature type="compositionally biased region" description="Low complexity" evidence="6">
    <location>
        <begin position="1077"/>
        <end position="1091"/>
    </location>
</feature>
<feature type="compositionally biased region" description="Polar residues" evidence="6">
    <location>
        <begin position="606"/>
        <end position="617"/>
    </location>
</feature>
<comment type="caution">
    <text evidence="8">The sequence shown here is derived from an EMBL/GenBank/DDBJ whole genome shotgun (WGS) entry which is preliminary data.</text>
</comment>
<name>A0A834HZJ5_RHYFE</name>
<organism evidence="8 9">
    <name type="scientific">Rhynchophorus ferrugineus</name>
    <name type="common">Red palm weevil</name>
    <name type="synonym">Curculio ferrugineus</name>
    <dbReference type="NCBI Taxonomy" id="354439"/>
    <lineage>
        <taxon>Eukaryota</taxon>
        <taxon>Metazoa</taxon>
        <taxon>Ecdysozoa</taxon>
        <taxon>Arthropoda</taxon>
        <taxon>Hexapoda</taxon>
        <taxon>Insecta</taxon>
        <taxon>Pterygota</taxon>
        <taxon>Neoptera</taxon>
        <taxon>Endopterygota</taxon>
        <taxon>Coleoptera</taxon>
        <taxon>Polyphaga</taxon>
        <taxon>Cucujiformia</taxon>
        <taxon>Curculionidae</taxon>
        <taxon>Dryophthorinae</taxon>
        <taxon>Rhynchophorus</taxon>
    </lineage>
</organism>
<dbReference type="GO" id="GO:0008017">
    <property type="term" value="F:microtubule binding"/>
    <property type="evidence" value="ECO:0007669"/>
    <property type="project" value="TreeGrafter"/>
</dbReference>
<feature type="compositionally biased region" description="Low complexity" evidence="6">
    <location>
        <begin position="681"/>
        <end position="697"/>
    </location>
</feature>
<dbReference type="OrthoDB" id="46159at2759"/>
<evidence type="ECO:0000256" key="3">
    <source>
        <dbReference type="ARBA" id="ARBA00022737"/>
    </source>
</evidence>
<keyword evidence="4" id="KW-0206">Cytoskeleton</keyword>
<feature type="compositionally biased region" description="Polar residues" evidence="6">
    <location>
        <begin position="1138"/>
        <end position="1148"/>
    </location>
</feature>
<dbReference type="InterPro" id="IPR021133">
    <property type="entry name" value="HEAT_type_2"/>
</dbReference>
<proteinExistence type="predicted"/>
<keyword evidence="2" id="KW-0963">Cytoplasm</keyword>
<dbReference type="InterPro" id="IPR016024">
    <property type="entry name" value="ARM-type_fold"/>
</dbReference>
<evidence type="ECO:0000256" key="4">
    <source>
        <dbReference type="ARBA" id="ARBA00023212"/>
    </source>
</evidence>
<feature type="compositionally biased region" description="Basic and acidic residues" evidence="6">
    <location>
        <begin position="816"/>
        <end position="825"/>
    </location>
</feature>
<keyword evidence="9" id="KW-1185">Reference proteome</keyword>
<feature type="compositionally biased region" description="Low complexity" evidence="6">
    <location>
        <begin position="545"/>
        <end position="555"/>
    </location>
</feature>
<keyword evidence="3" id="KW-0677">Repeat</keyword>
<accession>A0A834HZJ5</accession>
<dbReference type="EMBL" id="JAACXV010014353">
    <property type="protein sequence ID" value="KAF7268045.1"/>
    <property type="molecule type" value="Genomic_DNA"/>
</dbReference>
<comment type="subcellular location">
    <subcellularLocation>
        <location evidence="1">Cytoplasm</location>
        <location evidence="1">Cytoskeleton</location>
    </subcellularLocation>
</comment>
<dbReference type="GO" id="GO:0040001">
    <property type="term" value="P:establishment of mitotic spindle localization"/>
    <property type="evidence" value="ECO:0007669"/>
    <property type="project" value="TreeGrafter"/>
</dbReference>
<feature type="region of interest" description="Disordered" evidence="6">
    <location>
        <begin position="781"/>
        <end position="831"/>
    </location>
</feature>
<evidence type="ECO:0000259" key="7">
    <source>
        <dbReference type="SMART" id="SM01349"/>
    </source>
</evidence>
<feature type="region of interest" description="Disordered" evidence="6">
    <location>
        <begin position="1431"/>
        <end position="1450"/>
    </location>
</feature>
<feature type="compositionally biased region" description="Polar residues" evidence="6">
    <location>
        <begin position="567"/>
        <end position="583"/>
    </location>
</feature>
<reference evidence="8" key="1">
    <citation type="submission" date="2020-08" db="EMBL/GenBank/DDBJ databases">
        <title>Genome sequencing and assembly of the red palm weevil Rhynchophorus ferrugineus.</title>
        <authorList>
            <person name="Dias G.B."/>
            <person name="Bergman C.M."/>
            <person name="Manee M."/>
        </authorList>
    </citation>
    <scope>NUCLEOTIDE SEQUENCE</scope>
    <source>
        <strain evidence="8">AA-2017</strain>
        <tissue evidence="8">Whole larva</tissue>
    </source>
</reference>
<dbReference type="PANTHER" id="PTHR21567">
    <property type="entry name" value="CLASP"/>
    <property type="match status" value="1"/>
</dbReference>
<feature type="domain" description="TOG" evidence="7">
    <location>
        <begin position="1209"/>
        <end position="1433"/>
    </location>
</feature>
<dbReference type="GO" id="GO:0090307">
    <property type="term" value="P:mitotic spindle assembly"/>
    <property type="evidence" value="ECO:0007669"/>
    <property type="project" value="TreeGrafter"/>
</dbReference>
<dbReference type="InterPro" id="IPR011989">
    <property type="entry name" value="ARM-like"/>
</dbReference>
<dbReference type="GO" id="GO:0072686">
    <property type="term" value="C:mitotic spindle"/>
    <property type="evidence" value="ECO:0007669"/>
    <property type="project" value="TreeGrafter"/>
</dbReference>
<feature type="region of interest" description="Disordered" evidence="6">
    <location>
        <begin position="539"/>
        <end position="617"/>
    </location>
</feature>
<feature type="repeat" description="HEAT" evidence="5">
    <location>
        <begin position="168"/>
        <end position="206"/>
    </location>
</feature>
<feature type="region of interest" description="Disordered" evidence="6">
    <location>
        <begin position="1074"/>
        <end position="1105"/>
    </location>
</feature>
<dbReference type="SUPFAM" id="SSF48371">
    <property type="entry name" value="ARM repeat"/>
    <property type="match status" value="2"/>
</dbReference>
<feature type="domain" description="TOG" evidence="7">
    <location>
        <begin position="8"/>
        <end position="233"/>
    </location>
</feature>
<gene>
    <name evidence="8" type="ORF">GWI33_018787</name>
</gene>
<evidence type="ECO:0000313" key="8">
    <source>
        <dbReference type="EMBL" id="KAF7268045.1"/>
    </source>
</evidence>
<feature type="region of interest" description="Disordered" evidence="6">
    <location>
        <begin position="639"/>
        <end position="761"/>
    </location>
</feature>
<evidence type="ECO:0000313" key="9">
    <source>
        <dbReference type="Proteomes" id="UP000625711"/>
    </source>
</evidence>
<dbReference type="Gene3D" id="1.25.10.10">
    <property type="entry name" value="Leucine-rich Repeat Variant"/>
    <property type="match status" value="4"/>
</dbReference>
<dbReference type="GO" id="GO:0031110">
    <property type="term" value="P:regulation of microtubule polymerization or depolymerization"/>
    <property type="evidence" value="ECO:0007669"/>
    <property type="project" value="UniProtKB-ARBA"/>
</dbReference>
<dbReference type="PROSITE" id="PS50077">
    <property type="entry name" value="HEAT_REPEAT"/>
    <property type="match status" value="1"/>
</dbReference>
<protein>
    <recommendedName>
        <fullName evidence="7">TOG domain-containing protein</fullName>
    </recommendedName>
</protein>
<feature type="region of interest" description="Disordered" evidence="6">
    <location>
        <begin position="1124"/>
        <end position="1149"/>
    </location>
</feature>
<sequence length="1450" mass="161800">MAYSCPRDLDGFAQHLNKPDTRFRQQLGQDLLTFLAEPANPIACQDIGQFIDSLVPWTQSSNYKVSSLGIEILTFLVDRLGHDFRPYLQTVLPAIIDRLGDAKDSVREKSQLFILKLLERNVLSPQVLFEKLSPGFTHKNAKIREEVLRCLVNTLNEHGAHSLTLNKFTPDIVKLLSDPTSSVRDTAFSTLVDLYKHVGEKLRVDLQKRNLVPQAKWVTLSSRFDEARNNEELLPTATKSIELNFDEVDRMAKTPMSIKKTTFTPASSKPKSAYSNTNVVLSRVGSLRKLTLSSASGAVDEEVFVKSFEDVPNVQIFSPRDVTEHLKSIQEVISDSSKDWNKRVDALKKIRSLVIAGAMQSDDFYVGLKNLDIPLQNSIKDLRSQVVREACITIAYLSQNIGNRFDKTAEMLLQSLINLIQNSAKIMATSGDVTVKFLIKNIHNPRLIPIITSNATTSKSKEIRRSCCEFIEIILSHWPTHPLEKQVALLQDCVKKGVADADPEARVSSRKAFKAFRDHFPDQAEVLLQSLEPSYRRALQGDGMSASSSNNNLNSCFKTPRQYGKTAPQSATGSTENLTSSGSGLHRAPSLPRSYRQRSGIPVLSRTDNSASRKGFRSNSAIDLQAAQRAKARAQYSAMARSKIHSGTASLQGEVHTARPKRSPDTIVTASPERVSRTRSRSSQSQPTSRSGSPSSRLAYLYNRSADHDSSPRPRRLSSGIPRSTQGSRDTSRETSPSRGSGISRFRRGTDRPPLSPASRPVLAQKILQQSREAETALADAFNDSGESHYRSPRKTMRSLDNHSDESETSSVCSERSYDSFKRPSDSYSWSGSQQRLASRDLWEPCRDINEIIALCACTNWQERRDGLMSLQYYLSQEIKLTSGELKHLTEIFTKMFMDSHTKGWGVFLDTLHEIIKMHKEDLDYWVYVLLQRVFLKIGGETLNSIQSKLIHTLDLIKYSFPVSLLIANVYRFLLDATQTPNLKSKTVVLNFLSTLCSQQDAAAAISTTPNALQALQKLIAFSQDSKSAEMRQVAKLCIVALWNCNTPAVTMMLTELPKEQQDIASNIVHNHMRKTSNSSEPSSPMISGSPKPLSPSTPPFGDQEDVYKSLRRTTAEIQNYSFETLGPKLDRDRDTTSQDSGISQMSAGNDVRNDIGILEEKMEDLRPFGIRSGARSLPYTSVNGVTETDSNGCRSLGDLKDSDAIVKEVIDRCCIDHLTPLAEKRGLLNQILDLIRQGHVQSILTNFKKLLRIFIDHLEASDPQNQVIILKILAAIFQSPTMKDTWQNFVELITLKVLKAHSMEKREVVKEAETTAAAMAVCPFDTVVYTLAPLIRTSPYPEDLGAIKMLTKLIEANPNQITDEHLQQIMPGILKGTDHNESPVRKSSIFCMVALYKAVGEERFSKYINLLTGSKVKLLRLYITRAEVSNSSMPTSPKNSSSNTLTPKT</sequence>
<dbReference type="GO" id="GO:1902903">
    <property type="term" value="P:regulation of supramolecular fiber organization"/>
    <property type="evidence" value="ECO:0007669"/>
    <property type="project" value="UniProtKB-ARBA"/>
</dbReference>
<dbReference type="InterPro" id="IPR024395">
    <property type="entry name" value="CLASP_N_dom"/>
</dbReference>
<evidence type="ECO:0000256" key="6">
    <source>
        <dbReference type="SAM" id="MobiDB-lite"/>
    </source>
</evidence>